<dbReference type="Proteomes" id="UP000827872">
    <property type="component" value="Linkage Group LG14"/>
</dbReference>
<comment type="caution">
    <text evidence="1">The sequence shown here is derived from an EMBL/GenBank/DDBJ whole genome shotgun (WGS) entry which is preliminary data.</text>
</comment>
<evidence type="ECO:0000313" key="1">
    <source>
        <dbReference type="EMBL" id="KAH7989245.1"/>
    </source>
</evidence>
<keyword evidence="2" id="KW-1185">Reference proteome</keyword>
<name>A0ACB8E9S9_9SAUR</name>
<sequence length="75" mass="8329">MLQTMGKPHSKANSHRLQVEIIDPSGKSIEGPVPLDIIIIDQNDNRPIFREGPYIGHVMEGSPTVILNLFVVILQ</sequence>
<evidence type="ECO:0000313" key="2">
    <source>
        <dbReference type="Proteomes" id="UP000827872"/>
    </source>
</evidence>
<proteinExistence type="predicted"/>
<organism evidence="1 2">
    <name type="scientific">Sphaerodactylus townsendi</name>
    <dbReference type="NCBI Taxonomy" id="933632"/>
    <lineage>
        <taxon>Eukaryota</taxon>
        <taxon>Metazoa</taxon>
        <taxon>Chordata</taxon>
        <taxon>Craniata</taxon>
        <taxon>Vertebrata</taxon>
        <taxon>Euteleostomi</taxon>
        <taxon>Lepidosauria</taxon>
        <taxon>Squamata</taxon>
        <taxon>Bifurcata</taxon>
        <taxon>Gekkota</taxon>
        <taxon>Sphaerodactylidae</taxon>
        <taxon>Sphaerodactylus</taxon>
    </lineage>
</organism>
<accession>A0ACB8E9S9</accession>
<protein>
    <submittedName>
        <fullName evidence="1">Cadherin-13</fullName>
    </submittedName>
</protein>
<dbReference type="EMBL" id="CM037627">
    <property type="protein sequence ID" value="KAH7989245.1"/>
    <property type="molecule type" value="Genomic_DNA"/>
</dbReference>
<gene>
    <name evidence="1" type="primary">CDH13_4</name>
    <name evidence="1" type="ORF">K3G42_005350</name>
</gene>
<reference evidence="1" key="1">
    <citation type="submission" date="2021-08" db="EMBL/GenBank/DDBJ databases">
        <title>The first chromosome-level gecko genome reveals the dynamic sex chromosomes of Neotropical dwarf geckos (Sphaerodactylidae: Sphaerodactylus).</title>
        <authorList>
            <person name="Pinto B.J."/>
            <person name="Keating S.E."/>
            <person name="Gamble T."/>
        </authorList>
    </citation>
    <scope>NUCLEOTIDE SEQUENCE</scope>
    <source>
        <strain evidence="1">TG3544</strain>
    </source>
</reference>